<evidence type="ECO:0000256" key="2">
    <source>
        <dbReference type="SAM" id="SignalP"/>
    </source>
</evidence>
<dbReference type="Pfam" id="PF25023">
    <property type="entry name" value="TEN_YD-shell"/>
    <property type="match status" value="1"/>
</dbReference>
<keyword evidence="1" id="KW-0677">Repeat</keyword>
<evidence type="ECO:0000313" key="6">
    <source>
        <dbReference type="Proteomes" id="UP000185151"/>
    </source>
</evidence>
<feature type="chain" id="PRO_5013088359" evidence="2">
    <location>
        <begin position="33"/>
        <end position="798"/>
    </location>
</feature>
<dbReference type="Pfam" id="PF20148">
    <property type="entry name" value="DUF6531"/>
    <property type="match status" value="1"/>
</dbReference>
<keyword evidence="2" id="KW-0732">Signal</keyword>
<dbReference type="Gene3D" id="2.180.10.10">
    <property type="entry name" value="RHS repeat-associated core"/>
    <property type="match status" value="1"/>
</dbReference>
<evidence type="ECO:0000259" key="4">
    <source>
        <dbReference type="Pfam" id="PF25023"/>
    </source>
</evidence>
<dbReference type="EMBL" id="FSRU01000002">
    <property type="protein sequence ID" value="SIO63040.1"/>
    <property type="molecule type" value="Genomic_DNA"/>
</dbReference>
<dbReference type="OrthoDB" id="8846935at2"/>
<dbReference type="RefSeq" id="WP_083640649.1">
    <property type="nucleotide sequence ID" value="NZ_FSRU01000002.1"/>
</dbReference>
<dbReference type="PANTHER" id="PTHR32305">
    <property type="match status" value="1"/>
</dbReference>
<dbReference type="Proteomes" id="UP000185151">
    <property type="component" value="Unassembled WGS sequence"/>
</dbReference>
<feature type="signal peptide" evidence="2">
    <location>
        <begin position="1"/>
        <end position="32"/>
    </location>
</feature>
<accession>A0A1N6L2N0</accession>
<name>A0A1N6L2N0_9BURK</name>
<feature type="domain" description="Teneurin-like YD-shell" evidence="4">
    <location>
        <begin position="223"/>
        <end position="432"/>
    </location>
</feature>
<protein>
    <submittedName>
        <fullName evidence="5">YD repeat-containing protein</fullName>
    </submittedName>
</protein>
<reference evidence="5 6" key="1">
    <citation type="submission" date="2016-11" db="EMBL/GenBank/DDBJ databases">
        <authorList>
            <person name="Jaros S."/>
            <person name="Januszkiewicz K."/>
            <person name="Wedrychowicz H."/>
        </authorList>
    </citation>
    <scope>NUCLEOTIDE SEQUENCE [LARGE SCALE GENOMIC DNA]</scope>
    <source>
        <strain evidence="5 6">GAS95</strain>
    </source>
</reference>
<keyword evidence="6" id="KW-1185">Reference proteome</keyword>
<evidence type="ECO:0000256" key="1">
    <source>
        <dbReference type="ARBA" id="ARBA00022737"/>
    </source>
</evidence>
<evidence type="ECO:0000313" key="5">
    <source>
        <dbReference type="EMBL" id="SIO63040.1"/>
    </source>
</evidence>
<gene>
    <name evidence="5" type="ORF">SAMN05444165_5719</name>
</gene>
<dbReference type="AlphaFoldDB" id="A0A1N6L2N0"/>
<dbReference type="InterPro" id="IPR006530">
    <property type="entry name" value="YD"/>
</dbReference>
<dbReference type="InterPro" id="IPR056823">
    <property type="entry name" value="TEN-like_YD-shell"/>
</dbReference>
<sequence>MKNKMSCHGPAFMLARLLSAIVLLLVAFGANAENGDGICFGLYPKSGAIQGTSSCPLIASSNTPVGMATYRCTAELPVVKRWCAAPPDDTSDDRSCPVADPVYASSGATTLSEVDFHSGDDRPFVFRRTYRARPVTRPDSGFGSLWFHNWQRQLNLTAVNGAPSRVVAYRENGSSVSFSKASGAWRPTDGTPLTLAQSSSSWTLNDLTDGSAETYSAQGVLLSVADHDGRITTLTYSDSNTPGNVAPAPGLLVSISEHAAGTNPYYDLAIRLTYDAKWRITQMGDSTGNFTQYGYDTYNNLVSVTWPDGNVRRYVYEDTRFASALTGVIDETGSRISTWTYDANGRATAVSHPDTTRNASFAYGSGATTVTSSQRATTVNFSPFGGTLRPTGNDAGYSMGWDTLGNLTTDIAPYDKNVQYVYDEFNRPTQATVHNKLGLGITTVRYADSVSLRPYMVASPGWLRTYVYDSNGNVTGISERPTTDSTGASGFDARLGDGISRSYGLVYNSANQVTFAQMYEDGRLTGEWGGTQDQTGNLRSILDRKTGTSINMRLRDTAHRVITIEGPGFFANPAYDIRGRLTTFQYQEYPGPLNGNVKRFLKVNYTYSADGRVVGRTATVSTNLGPDVSIGSDEIDKWLDNFESGVAPAGPPVNLLGWVKALQFVQEQGLEPVCPECAIASGARFAWLVYQLAKDPMWVAKNGIRQATEAKQCKPTGANNAGNIRFQTTHYASRLEQEGVNVADAQSEVADIVNNISSDMTPNTDTVGRMTVDGVLVEWRAFMLPDGTVSVGTIFPVR</sequence>
<dbReference type="NCBIfam" id="TIGR01643">
    <property type="entry name" value="YD_repeat_2x"/>
    <property type="match status" value="1"/>
</dbReference>
<evidence type="ECO:0000259" key="3">
    <source>
        <dbReference type="Pfam" id="PF20148"/>
    </source>
</evidence>
<organism evidence="5 6">
    <name type="scientific">Paraburkholderia phenazinium</name>
    <dbReference type="NCBI Taxonomy" id="60549"/>
    <lineage>
        <taxon>Bacteria</taxon>
        <taxon>Pseudomonadati</taxon>
        <taxon>Pseudomonadota</taxon>
        <taxon>Betaproteobacteria</taxon>
        <taxon>Burkholderiales</taxon>
        <taxon>Burkholderiaceae</taxon>
        <taxon>Paraburkholderia</taxon>
    </lineage>
</organism>
<dbReference type="InterPro" id="IPR045351">
    <property type="entry name" value="DUF6531"/>
</dbReference>
<feature type="domain" description="DUF6531" evidence="3">
    <location>
        <begin position="100"/>
        <end position="178"/>
    </location>
</feature>
<dbReference type="InterPro" id="IPR050708">
    <property type="entry name" value="T6SS_VgrG/RHS"/>
</dbReference>
<proteinExistence type="predicted"/>
<dbReference type="PANTHER" id="PTHR32305:SF15">
    <property type="entry name" value="PROTEIN RHSA-RELATED"/>
    <property type="match status" value="1"/>
</dbReference>